<evidence type="ECO:0000313" key="2">
    <source>
        <dbReference type="EMBL" id="MDN3578686.1"/>
    </source>
</evidence>
<comment type="caution">
    <text evidence="2">The sequence shown here is derived from an EMBL/GenBank/DDBJ whole genome shotgun (WGS) entry which is preliminary data.</text>
</comment>
<dbReference type="RefSeq" id="WP_290334015.1">
    <property type="nucleotide sequence ID" value="NZ_JAUFPU010000018.1"/>
</dbReference>
<dbReference type="InterPro" id="IPR007539">
    <property type="entry name" value="DUF551"/>
</dbReference>
<sequence>MLPWNNTQRSMPDAGISVLVFSPLAPEPVWMGYHDGADWMYVDGVPATGVTHWSPVPPGPEQ</sequence>
<proteinExistence type="predicted"/>
<dbReference type="Proteomes" id="UP001180081">
    <property type="component" value="Unassembled WGS sequence"/>
</dbReference>
<keyword evidence="3" id="KW-1185">Reference proteome</keyword>
<protein>
    <submittedName>
        <fullName evidence="2">DUF551 domain-containing protein</fullName>
    </submittedName>
</protein>
<reference evidence="2" key="2">
    <citation type="submission" date="2023-06" db="EMBL/GenBank/DDBJ databases">
        <authorList>
            <person name="Lucena T."/>
            <person name="Sun Q."/>
        </authorList>
    </citation>
    <scope>NUCLEOTIDE SEQUENCE</scope>
    <source>
        <strain evidence="2">CECT 7703</strain>
    </source>
</reference>
<evidence type="ECO:0000313" key="3">
    <source>
        <dbReference type="Proteomes" id="UP001180081"/>
    </source>
</evidence>
<dbReference type="Pfam" id="PF04448">
    <property type="entry name" value="DUF551"/>
    <property type="match status" value="1"/>
</dbReference>
<name>A0ABT8BAR2_9NEIS</name>
<feature type="domain" description="DUF551" evidence="1">
    <location>
        <begin position="10"/>
        <end position="61"/>
    </location>
</feature>
<gene>
    <name evidence="2" type="ORF">QWZ03_18120</name>
</gene>
<organism evidence="2 3">
    <name type="scientific">Chitinimonas viridis</name>
    <dbReference type="NCBI Taxonomy" id="664880"/>
    <lineage>
        <taxon>Bacteria</taxon>
        <taxon>Pseudomonadati</taxon>
        <taxon>Pseudomonadota</taxon>
        <taxon>Betaproteobacteria</taxon>
        <taxon>Neisseriales</taxon>
        <taxon>Chitinibacteraceae</taxon>
        <taxon>Chitinimonas</taxon>
    </lineage>
</organism>
<dbReference type="EMBL" id="JAUFPU010000018">
    <property type="protein sequence ID" value="MDN3578686.1"/>
    <property type="molecule type" value="Genomic_DNA"/>
</dbReference>
<reference evidence="2" key="1">
    <citation type="journal article" date="2014" name="Int. J. Syst. Evol. Microbiol.">
        <title>Complete genome of a new Firmicutes species belonging to the dominant human colonic microbiota ('Ruminococcus bicirculans') reveals two chromosomes and a selective capacity to utilize plant glucans.</title>
        <authorList>
            <consortium name="NISC Comparative Sequencing Program"/>
            <person name="Wegmann U."/>
            <person name="Louis P."/>
            <person name="Goesmann A."/>
            <person name="Henrissat B."/>
            <person name="Duncan S.H."/>
            <person name="Flint H.J."/>
        </authorList>
    </citation>
    <scope>NUCLEOTIDE SEQUENCE</scope>
    <source>
        <strain evidence="2">CECT 7703</strain>
    </source>
</reference>
<accession>A0ABT8BAR2</accession>
<evidence type="ECO:0000259" key="1">
    <source>
        <dbReference type="Pfam" id="PF04448"/>
    </source>
</evidence>